<protein>
    <submittedName>
        <fullName evidence="1">Uncharacterized protein</fullName>
    </submittedName>
</protein>
<dbReference type="EMBL" id="JAHRIN010078174">
    <property type="protein sequence ID" value="MEQ2219067.1"/>
    <property type="molecule type" value="Genomic_DNA"/>
</dbReference>
<gene>
    <name evidence="1" type="ORF">XENOCAPTIV_012040</name>
</gene>
<evidence type="ECO:0000313" key="1">
    <source>
        <dbReference type="EMBL" id="MEQ2219067.1"/>
    </source>
</evidence>
<name>A0ABV0SHX7_9TELE</name>
<proteinExistence type="predicted"/>
<organism evidence="1 2">
    <name type="scientific">Xenoophorus captivus</name>
    <dbReference type="NCBI Taxonomy" id="1517983"/>
    <lineage>
        <taxon>Eukaryota</taxon>
        <taxon>Metazoa</taxon>
        <taxon>Chordata</taxon>
        <taxon>Craniata</taxon>
        <taxon>Vertebrata</taxon>
        <taxon>Euteleostomi</taxon>
        <taxon>Actinopterygii</taxon>
        <taxon>Neopterygii</taxon>
        <taxon>Teleostei</taxon>
        <taxon>Neoteleostei</taxon>
        <taxon>Acanthomorphata</taxon>
        <taxon>Ovalentaria</taxon>
        <taxon>Atherinomorphae</taxon>
        <taxon>Cyprinodontiformes</taxon>
        <taxon>Goodeidae</taxon>
        <taxon>Xenoophorus</taxon>
    </lineage>
</organism>
<comment type="caution">
    <text evidence="1">The sequence shown here is derived from an EMBL/GenBank/DDBJ whole genome shotgun (WGS) entry which is preliminary data.</text>
</comment>
<reference evidence="1 2" key="1">
    <citation type="submission" date="2021-06" db="EMBL/GenBank/DDBJ databases">
        <authorList>
            <person name="Palmer J.M."/>
        </authorList>
    </citation>
    <scope>NUCLEOTIDE SEQUENCE [LARGE SCALE GENOMIC DNA]</scope>
    <source>
        <strain evidence="1 2">XC_2019</strain>
        <tissue evidence="1">Muscle</tissue>
    </source>
</reference>
<evidence type="ECO:0000313" key="2">
    <source>
        <dbReference type="Proteomes" id="UP001434883"/>
    </source>
</evidence>
<sequence>MGFLRQMGKKHPQMVDHAQEASHVIDIFRLLHGFYSTHFIWVSTDSGRINNLSQELYSGFPKLTFVLQSYFRLLQSNQHLPQSFIVLLLQCPPDEDIVHLTKNSIQALQNACHALLKVLWCR</sequence>
<accession>A0ABV0SHX7</accession>
<dbReference type="Proteomes" id="UP001434883">
    <property type="component" value="Unassembled WGS sequence"/>
</dbReference>
<keyword evidence="2" id="KW-1185">Reference proteome</keyword>